<dbReference type="EMBL" id="MSFO01000002">
    <property type="protein sequence ID" value="PLB52329.1"/>
    <property type="molecule type" value="Genomic_DNA"/>
</dbReference>
<keyword evidence="2" id="KW-1185">Reference proteome</keyword>
<dbReference type="GeneID" id="36560624"/>
<dbReference type="Proteomes" id="UP000234275">
    <property type="component" value="Unassembled WGS sequence"/>
</dbReference>
<dbReference type="STRING" id="1392250.A0A2I2GHH9"/>
<dbReference type="AlphaFoldDB" id="A0A2I2GHH9"/>
<organism evidence="1 2">
    <name type="scientific">Aspergillus steynii IBT 23096</name>
    <dbReference type="NCBI Taxonomy" id="1392250"/>
    <lineage>
        <taxon>Eukaryota</taxon>
        <taxon>Fungi</taxon>
        <taxon>Dikarya</taxon>
        <taxon>Ascomycota</taxon>
        <taxon>Pezizomycotina</taxon>
        <taxon>Eurotiomycetes</taxon>
        <taxon>Eurotiomycetidae</taxon>
        <taxon>Eurotiales</taxon>
        <taxon>Aspergillaceae</taxon>
        <taxon>Aspergillus</taxon>
        <taxon>Aspergillus subgen. Circumdati</taxon>
    </lineage>
</organism>
<comment type="caution">
    <text evidence="1">The sequence shown here is derived from an EMBL/GenBank/DDBJ whole genome shotgun (WGS) entry which is preliminary data.</text>
</comment>
<evidence type="ECO:0000313" key="1">
    <source>
        <dbReference type="EMBL" id="PLB52329.1"/>
    </source>
</evidence>
<evidence type="ECO:0000313" key="2">
    <source>
        <dbReference type="Proteomes" id="UP000234275"/>
    </source>
</evidence>
<dbReference type="OrthoDB" id="3650366at2759"/>
<dbReference type="PANTHER" id="PTHR48419:SF1">
    <property type="entry name" value="SULFOTRANSFERASE DOMAIN-CONTAINING PROTEIN"/>
    <property type="match status" value="1"/>
</dbReference>
<evidence type="ECO:0008006" key="3">
    <source>
        <dbReference type="Google" id="ProtNLM"/>
    </source>
</evidence>
<dbReference type="InterPro" id="IPR027417">
    <property type="entry name" value="P-loop_NTPase"/>
</dbReference>
<sequence length="340" mass="39372">MASDQPPARLYFFTYPRTGSNLLTHLLALDDQPNVQRQNPPEPYGMRFFLPLVLLKSKSRHLGTHVQALPQDQREEQERCVKECYGRLLDHIRNAEREGKMVCFKDHAHYIVEPVAEARLLYGDDSVTDQIPWTLRGPNELDQTDTDRSDLNDTLFSDDFLKTWKPAFLIRHPAAAFPSYYRALSKVSGPEFVQSDQGWKAYQKAMSLRWVYKLYNFYVQHFSKCRDDQASWPVVIEADDIINQPEILIKLCEITGLDSSRIRLTWEKSTSELPGVQVFHGTLLESTKIDTSKAVGDVDLEKESAKWQGEFGEHIGRRIEAYVREAMPDYLFLKSKRLRV</sequence>
<dbReference type="Gene3D" id="3.40.50.300">
    <property type="entry name" value="P-loop containing nucleotide triphosphate hydrolases"/>
    <property type="match status" value="1"/>
</dbReference>
<name>A0A2I2GHH9_9EURO</name>
<gene>
    <name evidence="1" type="ORF">P170DRAFT_472232</name>
</gene>
<dbReference type="SUPFAM" id="SSF52540">
    <property type="entry name" value="P-loop containing nucleoside triphosphate hydrolases"/>
    <property type="match status" value="1"/>
</dbReference>
<proteinExistence type="predicted"/>
<dbReference type="RefSeq" id="XP_024707631.1">
    <property type="nucleotide sequence ID" value="XM_024852926.1"/>
</dbReference>
<accession>A0A2I2GHH9</accession>
<dbReference type="PANTHER" id="PTHR48419">
    <property type="entry name" value="SULFOTRANSFERASE DOMAIN-CONTAINING PROTEIN"/>
    <property type="match status" value="1"/>
</dbReference>
<dbReference type="InterPro" id="IPR053226">
    <property type="entry name" value="Pyrrolopyrazine_biosynth_F"/>
</dbReference>
<protein>
    <recommendedName>
        <fullName evidence="3">P-loop containing nucleoside triphosphate hydrolase protein</fullName>
    </recommendedName>
</protein>
<dbReference type="VEuPathDB" id="FungiDB:P170DRAFT_472232"/>
<reference evidence="1 2" key="1">
    <citation type="submission" date="2016-12" db="EMBL/GenBank/DDBJ databases">
        <title>The genomes of Aspergillus section Nigri reveals drivers in fungal speciation.</title>
        <authorList>
            <consortium name="DOE Joint Genome Institute"/>
            <person name="Vesth T.C."/>
            <person name="Nybo J."/>
            <person name="Theobald S."/>
            <person name="Brandl J."/>
            <person name="Frisvad J.C."/>
            <person name="Nielsen K.F."/>
            <person name="Lyhne E.K."/>
            <person name="Kogle M.E."/>
            <person name="Kuo A."/>
            <person name="Riley R."/>
            <person name="Clum A."/>
            <person name="Nolan M."/>
            <person name="Lipzen A."/>
            <person name="Salamov A."/>
            <person name="Henrissat B."/>
            <person name="Wiebenga A."/>
            <person name="De Vries R.P."/>
            <person name="Grigoriev I.V."/>
            <person name="Mortensen U.H."/>
            <person name="Andersen M.R."/>
            <person name="Baker S.E."/>
        </authorList>
    </citation>
    <scope>NUCLEOTIDE SEQUENCE [LARGE SCALE GENOMIC DNA]</scope>
    <source>
        <strain evidence="1 2">IBT 23096</strain>
    </source>
</reference>